<evidence type="ECO:0000259" key="1">
    <source>
        <dbReference type="PROSITE" id="PS51186"/>
    </source>
</evidence>
<dbReference type="Proteomes" id="UP000681317">
    <property type="component" value="Chromosome"/>
</dbReference>
<evidence type="ECO:0000313" key="3">
    <source>
        <dbReference type="Proteomes" id="UP000681317"/>
    </source>
</evidence>
<gene>
    <name evidence="2" type="primary">argA</name>
    <name evidence="2" type="ORF">LYSCAS_01220</name>
</gene>
<evidence type="ECO:0000313" key="2">
    <source>
        <dbReference type="EMBL" id="BCT91098.1"/>
    </source>
</evidence>
<sequence length="200" mass="22069">MAAITDWTTPPTLRGTHVGLEPLAMAHVPGLQDAVEDGRLYDLWYTNVPEAKDVEAFVAGALEKQAGGTQLAFAVRDANGRVVGTTRYYEIEPNTPRLQIGYTWYAASVQRTGLNTEAKLLLLGHAFDVLRCASVGLQTSWFNHASRAAIARLGAKEEGITRNHVRHRDGTLRDTVNFSILDTEWACVKRNLQARMAKHA</sequence>
<feature type="domain" description="N-acetyltransferase" evidence="1">
    <location>
        <begin position="18"/>
        <end position="177"/>
    </location>
</feature>
<dbReference type="InterPro" id="IPR016181">
    <property type="entry name" value="Acyl_CoA_acyltransferase"/>
</dbReference>
<dbReference type="EMBL" id="AP024545">
    <property type="protein sequence ID" value="BCT91098.1"/>
    <property type="molecule type" value="Genomic_DNA"/>
</dbReference>
<dbReference type="PANTHER" id="PTHR43610">
    <property type="entry name" value="BLL6696 PROTEIN"/>
    <property type="match status" value="1"/>
</dbReference>
<dbReference type="InterPro" id="IPR000182">
    <property type="entry name" value="GNAT_dom"/>
</dbReference>
<dbReference type="Gene3D" id="3.40.630.30">
    <property type="match status" value="1"/>
</dbReference>
<keyword evidence="3" id="KW-1185">Reference proteome</keyword>
<dbReference type="PANTHER" id="PTHR43610:SF1">
    <property type="entry name" value="N-ACETYLTRANSFERASE DOMAIN-CONTAINING PROTEIN"/>
    <property type="match status" value="1"/>
</dbReference>
<dbReference type="RefSeq" id="WP_213435129.1">
    <property type="nucleotide sequence ID" value="NZ_AP024545.1"/>
</dbReference>
<protein>
    <submittedName>
        <fullName evidence="2">N-acetyltransferase</fullName>
    </submittedName>
</protein>
<dbReference type="SUPFAM" id="SSF55729">
    <property type="entry name" value="Acyl-CoA N-acyltransferases (Nat)"/>
    <property type="match status" value="1"/>
</dbReference>
<name>A0ABN6FNJ4_9GAMM</name>
<dbReference type="Pfam" id="PF13302">
    <property type="entry name" value="Acetyltransf_3"/>
    <property type="match status" value="1"/>
</dbReference>
<organism evidence="2 3">
    <name type="scientific">Noviluteimonas caseinilytica</name>
    <dbReference type="NCBI Taxonomy" id="2675101"/>
    <lineage>
        <taxon>Bacteria</taxon>
        <taxon>Pseudomonadati</taxon>
        <taxon>Pseudomonadota</taxon>
        <taxon>Gammaproteobacteria</taxon>
        <taxon>Lysobacterales</taxon>
        <taxon>Lysobacteraceae</taxon>
        <taxon>Noviluteimonas</taxon>
    </lineage>
</organism>
<dbReference type="PROSITE" id="PS51186">
    <property type="entry name" value="GNAT"/>
    <property type="match status" value="1"/>
</dbReference>
<proteinExistence type="predicted"/>
<reference evidence="2 3" key="1">
    <citation type="submission" date="2021-03" db="EMBL/GenBank/DDBJ databases">
        <title>Complete Genome Sequences of Two Lysobacter Strains Isolated from Sea Water (Lysobacter caseinilyticus) and Soil (Lysobacter helvus) in South Korea.</title>
        <authorList>
            <person name="Watanabe Y."/>
            <person name="Arakawa K."/>
        </authorList>
    </citation>
    <scope>NUCLEOTIDE SEQUENCE [LARGE SCALE GENOMIC DNA]</scope>
    <source>
        <strain evidence="2 3">KVB24</strain>
    </source>
</reference>
<accession>A0ABN6FNJ4</accession>